<dbReference type="AlphaFoldDB" id="A0A164QRM9"/>
<dbReference type="STRING" id="1314777.A0A164QRM9"/>
<organism evidence="2 3">
    <name type="scientific">Sistotremastrum niveocremeum HHB9708</name>
    <dbReference type="NCBI Taxonomy" id="1314777"/>
    <lineage>
        <taxon>Eukaryota</taxon>
        <taxon>Fungi</taxon>
        <taxon>Dikarya</taxon>
        <taxon>Basidiomycota</taxon>
        <taxon>Agaricomycotina</taxon>
        <taxon>Agaricomycetes</taxon>
        <taxon>Sistotremastrales</taxon>
        <taxon>Sistotremastraceae</taxon>
        <taxon>Sertulicium</taxon>
        <taxon>Sertulicium niveocremeum</taxon>
    </lineage>
</organism>
<accession>A0A164QRM9</accession>
<dbReference type="InterPro" id="IPR046700">
    <property type="entry name" value="DUF6570"/>
</dbReference>
<protein>
    <recommendedName>
        <fullName evidence="1">DUF6570 domain-containing protein</fullName>
    </recommendedName>
</protein>
<dbReference type="EMBL" id="KV419424">
    <property type="protein sequence ID" value="KZS89904.1"/>
    <property type="molecule type" value="Genomic_DNA"/>
</dbReference>
<feature type="domain" description="DUF6570" evidence="1">
    <location>
        <begin position="1"/>
        <end position="112"/>
    </location>
</feature>
<dbReference type="Pfam" id="PF20209">
    <property type="entry name" value="DUF6570"/>
    <property type="match status" value="1"/>
</dbReference>
<reference evidence="2 3" key="1">
    <citation type="journal article" date="2016" name="Mol. Biol. Evol.">
        <title>Comparative Genomics of Early-Diverging Mushroom-Forming Fungi Provides Insights into the Origins of Lignocellulose Decay Capabilities.</title>
        <authorList>
            <person name="Nagy L.G."/>
            <person name="Riley R."/>
            <person name="Tritt A."/>
            <person name="Adam C."/>
            <person name="Daum C."/>
            <person name="Floudas D."/>
            <person name="Sun H."/>
            <person name="Yadav J.S."/>
            <person name="Pangilinan J."/>
            <person name="Larsson K.H."/>
            <person name="Matsuura K."/>
            <person name="Barry K."/>
            <person name="Labutti K."/>
            <person name="Kuo R."/>
            <person name="Ohm R.A."/>
            <person name="Bhattacharya S.S."/>
            <person name="Shirouzu T."/>
            <person name="Yoshinaga Y."/>
            <person name="Martin F.M."/>
            <person name="Grigoriev I.V."/>
            <person name="Hibbett D.S."/>
        </authorList>
    </citation>
    <scope>NUCLEOTIDE SEQUENCE [LARGE SCALE GENOMIC DNA]</scope>
    <source>
        <strain evidence="2 3">HHB9708</strain>
    </source>
</reference>
<evidence type="ECO:0000313" key="3">
    <source>
        <dbReference type="Proteomes" id="UP000076722"/>
    </source>
</evidence>
<dbReference type="Proteomes" id="UP000076722">
    <property type="component" value="Unassembled WGS sequence"/>
</dbReference>
<dbReference type="OrthoDB" id="3235800at2759"/>
<sequence length="255" mass="28695">MIARCRAKSWIIHLKEDDESSSSPVMQRGVRGNVIIFPQKPDALADILPPSVEDIITPICIVFVGSSKPTKEWLKAKAKPLVVRREKVRRALEWLKYHNMLYSHIRINHALLNTLEDEHMFDFHIEHRADTGSDLDVLVSRYDAQVPGPDNAAPTPSSELFEKVVITDVDGRASLNVMRAAALRHMKQKGGAFIQIPHEGTPSNEFFNPDLFPMLYPTLFPYGTGGFEDASRAATVSFDRQVRHYSPASSLAYKN</sequence>
<evidence type="ECO:0000313" key="2">
    <source>
        <dbReference type="EMBL" id="KZS89904.1"/>
    </source>
</evidence>
<proteinExistence type="predicted"/>
<evidence type="ECO:0000259" key="1">
    <source>
        <dbReference type="Pfam" id="PF20209"/>
    </source>
</evidence>
<gene>
    <name evidence="2" type="ORF">SISNIDRAFT_475558</name>
</gene>
<name>A0A164QRM9_9AGAM</name>
<keyword evidence="3" id="KW-1185">Reference proteome</keyword>